<dbReference type="eggNOG" id="COG1131">
    <property type="taxonomic scope" value="Bacteria"/>
</dbReference>
<dbReference type="InterPro" id="IPR003439">
    <property type="entry name" value="ABC_transporter-like_ATP-bd"/>
</dbReference>
<feature type="domain" description="ABC transporter" evidence="4">
    <location>
        <begin position="19"/>
        <end position="245"/>
    </location>
</feature>
<dbReference type="PROSITE" id="PS00211">
    <property type="entry name" value="ABC_TRANSPORTER_1"/>
    <property type="match status" value="1"/>
</dbReference>
<evidence type="ECO:0000256" key="2">
    <source>
        <dbReference type="ARBA" id="ARBA00022741"/>
    </source>
</evidence>
<keyword evidence="1" id="KW-0813">Transport</keyword>
<dbReference type="AlphaFoldDB" id="G4HJH0"/>
<dbReference type="PATRIC" id="fig|743719.3.peg.4222"/>
<evidence type="ECO:0000259" key="4">
    <source>
        <dbReference type="PROSITE" id="PS50893"/>
    </source>
</evidence>
<dbReference type="Pfam" id="PF00005">
    <property type="entry name" value="ABC_tran"/>
    <property type="match status" value="1"/>
</dbReference>
<dbReference type="PANTHER" id="PTHR42939">
    <property type="entry name" value="ABC TRANSPORTER ATP-BINDING PROTEIN ALBC-RELATED"/>
    <property type="match status" value="1"/>
</dbReference>
<proteinExistence type="predicted"/>
<dbReference type="InterPro" id="IPR017871">
    <property type="entry name" value="ABC_transporter-like_CS"/>
</dbReference>
<reference evidence="5 6" key="1">
    <citation type="submission" date="2011-09" db="EMBL/GenBank/DDBJ databases">
        <title>The draft genome of Paenibacillus lactis 154.</title>
        <authorList>
            <consortium name="US DOE Joint Genome Institute (JGI-PGF)"/>
            <person name="Lucas S."/>
            <person name="Han J."/>
            <person name="Lapidus A."/>
            <person name="Cheng J.-F."/>
            <person name="Goodwin L."/>
            <person name="Pitluck S."/>
            <person name="Peters L."/>
            <person name="Land M.L."/>
            <person name="Hauser L."/>
            <person name="Siebers A."/>
            <person name="Thelen M."/>
            <person name="Hugenholtz P."/>
            <person name="Allgaier M."/>
            <person name="Woyke T.J."/>
        </authorList>
    </citation>
    <scope>NUCLEOTIDE SEQUENCE [LARGE SCALE GENOMIC DNA]</scope>
    <source>
        <strain evidence="5 6">154</strain>
    </source>
</reference>
<accession>G4HJH0</accession>
<dbReference type="SUPFAM" id="SSF52540">
    <property type="entry name" value="P-loop containing nucleoside triphosphate hydrolases"/>
    <property type="match status" value="1"/>
</dbReference>
<protein>
    <submittedName>
        <fullName evidence="5">ABC transporter related protein</fullName>
    </submittedName>
</protein>
<gene>
    <name evidence="5" type="ORF">PaelaDRAFT_4167</name>
</gene>
<dbReference type="EMBL" id="AGIP01000010">
    <property type="protein sequence ID" value="EHB62424.1"/>
    <property type="molecule type" value="Genomic_DNA"/>
</dbReference>
<dbReference type="GO" id="GO:0016887">
    <property type="term" value="F:ATP hydrolysis activity"/>
    <property type="evidence" value="ECO:0007669"/>
    <property type="project" value="InterPro"/>
</dbReference>
<dbReference type="CDD" id="cd03230">
    <property type="entry name" value="ABC_DR_subfamily_A"/>
    <property type="match status" value="1"/>
</dbReference>
<dbReference type="STRING" id="743719.PaelaDRAFT_4167"/>
<keyword evidence="2" id="KW-0547">Nucleotide-binding</keyword>
<dbReference type="PROSITE" id="PS50893">
    <property type="entry name" value="ABC_TRANSPORTER_2"/>
    <property type="match status" value="1"/>
</dbReference>
<organism evidence="5 6">
    <name type="scientific">Paenibacillus lactis 154</name>
    <dbReference type="NCBI Taxonomy" id="743719"/>
    <lineage>
        <taxon>Bacteria</taxon>
        <taxon>Bacillati</taxon>
        <taxon>Bacillota</taxon>
        <taxon>Bacilli</taxon>
        <taxon>Bacillales</taxon>
        <taxon>Paenibacillaceae</taxon>
        <taxon>Paenibacillus</taxon>
    </lineage>
</organism>
<dbReference type="Gene3D" id="3.40.50.300">
    <property type="entry name" value="P-loop containing nucleotide triphosphate hydrolases"/>
    <property type="match status" value="1"/>
</dbReference>
<evidence type="ECO:0000313" key="5">
    <source>
        <dbReference type="EMBL" id="EHB62424.1"/>
    </source>
</evidence>
<evidence type="ECO:0000256" key="3">
    <source>
        <dbReference type="ARBA" id="ARBA00022840"/>
    </source>
</evidence>
<evidence type="ECO:0000256" key="1">
    <source>
        <dbReference type="ARBA" id="ARBA00022448"/>
    </source>
</evidence>
<dbReference type="Proteomes" id="UP000003891">
    <property type="component" value="Unassembled WGS sequence"/>
</dbReference>
<evidence type="ECO:0000313" key="6">
    <source>
        <dbReference type="Proteomes" id="UP000003891"/>
    </source>
</evidence>
<dbReference type="InterPro" id="IPR027417">
    <property type="entry name" value="P-loop_NTPase"/>
</dbReference>
<dbReference type="PANTHER" id="PTHR42939:SF1">
    <property type="entry name" value="ABC TRANSPORTER ATP-BINDING PROTEIN ALBC-RELATED"/>
    <property type="match status" value="1"/>
</dbReference>
<dbReference type="GO" id="GO:0005524">
    <property type="term" value="F:ATP binding"/>
    <property type="evidence" value="ECO:0007669"/>
    <property type="project" value="UniProtKB-KW"/>
</dbReference>
<keyword evidence="3" id="KW-0067">ATP-binding</keyword>
<sequence length="257" mass="28218">MPLLMVYGKGEEVVGDQLVRFDAVHKAFKGKVVIEELNLKVAHGEAVALCGGNGAGKSTLLRMLAGILHPTKGVITVNGQTCRDNRREYARHIGYMPDDYRFSPGLTALETMLFWARLRGLGQARAREALSMVGLSDTGSKSVASFSKGMRQRVLFAQAIMARPLLVIMDEPTNGLDPYWMDTFVMLVRQAVAEGQTILFSTHQLEIAEALADRIVFLRDGNVVLDGNTGELRQTYGAEGMRRAFRELFGINGGSPK</sequence>
<dbReference type="InterPro" id="IPR003593">
    <property type="entry name" value="AAA+_ATPase"/>
</dbReference>
<name>G4HJH0_9BACL</name>
<dbReference type="InterPro" id="IPR051782">
    <property type="entry name" value="ABC_Transporter_VariousFunc"/>
</dbReference>
<dbReference type="SMART" id="SM00382">
    <property type="entry name" value="AAA"/>
    <property type="match status" value="1"/>
</dbReference>